<protein>
    <recommendedName>
        <fullName evidence="3">HNH endonuclease 5 domain-containing protein</fullName>
    </recommendedName>
</protein>
<proteinExistence type="predicted"/>
<keyword evidence="2" id="KW-1185">Reference proteome</keyword>
<sequence length="380" mass="44123">MSRAKISCIYCGSEENITESDIVPDFLTNGKLRRSNVCKSCNEKCSKRFESKVSEDLRDITNHLDIKNSKSGKIPYTIATIDVEGTLFSKKITTKSDFFRGVATGERGFKKYQFGLVDGFKKRKNFTEEKLELFRNEMEVTRQFKFSENVFRSNEMLRMVAKICYEYYCRVNSIDVYQEEYKEVREFIIDNKVNKPSYADLIEIVVDNSLCENIHAAADIGGHAFSIGKEAYGREFVVFSLFGLVIYKVYMKPQPNYPFLLNELGDIFIIRADGSRTNAKTITGSLYKVKSKIPCLGLREVFSESAKYYELIMKTRYMSLRVMKKYVDRVYELVSMPATETQFDALLGYKDERLLFASLVLMKFQERKRSLILKWTIIQT</sequence>
<reference evidence="1 2" key="1">
    <citation type="submission" date="2018-09" db="EMBL/GenBank/DDBJ databases">
        <authorList>
            <person name="Postec A."/>
        </authorList>
    </citation>
    <scope>NUCLEOTIDE SEQUENCE [LARGE SCALE GENOMIC DNA]</scope>
    <source>
        <strain evidence="1">70B-A</strain>
    </source>
</reference>
<evidence type="ECO:0000313" key="1">
    <source>
        <dbReference type="EMBL" id="VDN49252.1"/>
    </source>
</evidence>
<evidence type="ECO:0000313" key="2">
    <source>
        <dbReference type="Proteomes" id="UP000279029"/>
    </source>
</evidence>
<dbReference type="Proteomes" id="UP000279029">
    <property type="component" value="Chromosome"/>
</dbReference>
<dbReference type="KEGG" id="cbar:PATL70BA_3326"/>
<dbReference type="OrthoDB" id="1957609at2"/>
<accession>A0A3P7S3Q7</accession>
<evidence type="ECO:0008006" key="3">
    <source>
        <dbReference type="Google" id="ProtNLM"/>
    </source>
</evidence>
<dbReference type="EMBL" id="LR130778">
    <property type="protein sequence ID" value="VDN49252.1"/>
    <property type="molecule type" value="Genomic_DNA"/>
</dbReference>
<name>A0A3P7S3Q7_9FIRM</name>
<gene>
    <name evidence="1" type="ORF">PATL70BA_3326</name>
</gene>
<organism evidence="1 2">
    <name type="scientific">Petrocella atlantisensis</name>
    <dbReference type="NCBI Taxonomy" id="2173034"/>
    <lineage>
        <taxon>Bacteria</taxon>
        <taxon>Bacillati</taxon>
        <taxon>Bacillota</taxon>
        <taxon>Clostridia</taxon>
        <taxon>Lachnospirales</taxon>
        <taxon>Vallitaleaceae</taxon>
        <taxon>Petrocella</taxon>
    </lineage>
</organism>
<dbReference type="RefSeq" id="WP_125138252.1">
    <property type="nucleotide sequence ID" value="NZ_LR130778.1"/>
</dbReference>
<dbReference type="AlphaFoldDB" id="A0A3P7S3Q7"/>